<dbReference type="RefSeq" id="WP_007427927.1">
    <property type="nucleotide sequence ID" value="NZ_AMGO01000068.1"/>
</dbReference>
<dbReference type="Pfam" id="PF08125">
    <property type="entry name" value="Mannitol_dh_C"/>
    <property type="match status" value="1"/>
</dbReference>
<keyword evidence="5" id="KW-1185">Reference proteome</keyword>
<evidence type="ECO:0000313" key="5">
    <source>
        <dbReference type="Proteomes" id="UP000006765"/>
    </source>
</evidence>
<dbReference type="Pfam" id="PF01232">
    <property type="entry name" value="Mannitol_dh"/>
    <property type="match status" value="1"/>
</dbReference>
<dbReference type="PANTHER" id="PTHR43362:SF1">
    <property type="entry name" value="MANNITOL DEHYDROGENASE 2-RELATED"/>
    <property type="match status" value="1"/>
</dbReference>
<feature type="domain" description="Mannitol dehydrogenase N-terminal" evidence="2">
    <location>
        <begin position="34"/>
        <end position="282"/>
    </location>
</feature>
<dbReference type="InterPro" id="IPR050988">
    <property type="entry name" value="Mannitol_DH/Oxidoreductase"/>
</dbReference>
<dbReference type="EMBL" id="AMGO01000068">
    <property type="protein sequence ID" value="EKE43184.1"/>
    <property type="molecule type" value="Genomic_DNA"/>
</dbReference>
<evidence type="ECO:0000259" key="2">
    <source>
        <dbReference type="Pfam" id="PF01232"/>
    </source>
</evidence>
<sequence length="496" mass="53420">MDELTLAPLSNATLARLPDGVLRPRYDRAAIGPGIVHVGVGNFHRAHQAWYLHRLMQDGKALDWGIVGGGVRAADAGMRARLAAQDNLTTLIQLDPDEGRVEVTGSMIAFAEVAETGHAPLVAAMADPRIRIVSLTVTEGGYYRDAGGALNADHPDIRHDAAHLDTPRTAFGAMIAALRRRRAAGDAGFTCLSCDNLQGNGDVLQGAVLGLARMQDPALADWIAANTAFPNSMVDCIVPATGPRERAMAAAAGIDDAAPVTHERFRQWVIEDRFPTGRPEWEAAGATLADDVHAYETMKIRLLNAGHQILANAGELLSLDSIADCMAHRDVAALLRTVLSREVAPHVAPVPGRTPQQYLDLISGRFANPLIHDTVRRVAFDGTARHATFVLPTIRDALAAGAPLDGLALTEALWARMCAGTREDGTAIEPNDPHWDARHRNAEAARTHPQIWLAQDEVYGDLADAPRFEQSFSRWLRTIWCDGSAAAIRGYLEAPA</sequence>
<dbReference type="PANTHER" id="PTHR43362">
    <property type="entry name" value="MANNITOL DEHYDROGENASE DSF1-RELATED"/>
    <property type="match status" value="1"/>
</dbReference>
<dbReference type="InterPro" id="IPR036291">
    <property type="entry name" value="NAD(P)-bd_dom_sf"/>
</dbReference>
<proteinExistence type="predicted"/>
<dbReference type="OrthoDB" id="271711at2"/>
<dbReference type="PATRIC" id="fig|1231392.3.peg.2792"/>
<comment type="caution">
    <text evidence="4">The sequence shown here is derived from an EMBL/GenBank/DDBJ whole genome shotgun (WGS) entry which is preliminary data.</text>
</comment>
<gene>
    <name evidence="4" type="ORF">OCGS_2775</name>
</gene>
<dbReference type="GO" id="GO:0016616">
    <property type="term" value="F:oxidoreductase activity, acting on the CH-OH group of donors, NAD or NADP as acceptor"/>
    <property type="evidence" value="ECO:0007669"/>
    <property type="project" value="TreeGrafter"/>
</dbReference>
<name>K2HJM4_9RHOB</name>
<dbReference type="AlphaFoldDB" id="K2HJM4"/>
<evidence type="ECO:0000313" key="4">
    <source>
        <dbReference type="EMBL" id="EKE43184.1"/>
    </source>
</evidence>
<dbReference type="InterPro" id="IPR013118">
    <property type="entry name" value="Mannitol_DH_C"/>
</dbReference>
<evidence type="ECO:0000259" key="3">
    <source>
        <dbReference type="Pfam" id="PF08125"/>
    </source>
</evidence>
<feature type="domain" description="Mannitol dehydrogenase C-terminal" evidence="3">
    <location>
        <begin position="291"/>
        <end position="480"/>
    </location>
</feature>
<reference evidence="4 5" key="1">
    <citation type="journal article" date="2012" name="J. Bacteriol.">
        <title>Draft Genome Sequence of Oceaniovalibus guishaninsula JLT2003T.</title>
        <authorList>
            <person name="Tang K."/>
            <person name="Liu K."/>
            <person name="Jiao N."/>
        </authorList>
    </citation>
    <scope>NUCLEOTIDE SEQUENCE [LARGE SCALE GENOMIC DNA]</scope>
    <source>
        <strain evidence="4 5">JLT2003</strain>
    </source>
</reference>
<dbReference type="InterPro" id="IPR013328">
    <property type="entry name" value="6PGD_dom2"/>
</dbReference>
<protein>
    <submittedName>
        <fullName evidence="4">Mannitol dehydrogenase</fullName>
    </submittedName>
</protein>
<dbReference type="STRING" id="1231392.OCGS_2775"/>
<accession>K2HJM4</accession>
<dbReference type="InterPro" id="IPR013131">
    <property type="entry name" value="Mannitol_DH_N"/>
</dbReference>
<dbReference type="Proteomes" id="UP000006765">
    <property type="component" value="Unassembled WGS sequence"/>
</dbReference>
<dbReference type="Gene3D" id="1.10.1040.10">
    <property type="entry name" value="N-(1-d-carboxylethyl)-l-norvaline Dehydrogenase, domain 2"/>
    <property type="match status" value="1"/>
</dbReference>
<keyword evidence="1" id="KW-0560">Oxidoreductase</keyword>
<dbReference type="InterPro" id="IPR008927">
    <property type="entry name" value="6-PGluconate_DH-like_C_sf"/>
</dbReference>
<dbReference type="Gene3D" id="3.40.50.720">
    <property type="entry name" value="NAD(P)-binding Rossmann-like Domain"/>
    <property type="match status" value="1"/>
</dbReference>
<dbReference type="eggNOG" id="COG0246">
    <property type="taxonomic scope" value="Bacteria"/>
</dbReference>
<organism evidence="4 5">
    <name type="scientific">Oceaniovalibus guishaninsula JLT2003</name>
    <dbReference type="NCBI Taxonomy" id="1231392"/>
    <lineage>
        <taxon>Bacteria</taxon>
        <taxon>Pseudomonadati</taxon>
        <taxon>Pseudomonadota</taxon>
        <taxon>Alphaproteobacteria</taxon>
        <taxon>Rhodobacterales</taxon>
        <taxon>Roseobacteraceae</taxon>
        <taxon>Oceaniovalibus</taxon>
    </lineage>
</organism>
<dbReference type="PRINTS" id="PR00084">
    <property type="entry name" value="MTLDHDRGNASE"/>
</dbReference>
<dbReference type="InterPro" id="IPR000669">
    <property type="entry name" value="Mannitol_DH"/>
</dbReference>
<dbReference type="SUPFAM" id="SSF48179">
    <property type="entry name" value="6-phosphogluconate dehydrogenase C-terminal domain-like"/>
    <property type="match status" value="1"/>
</dbReference>
<dbReference type="SUPFAM" id="SSF51735">
    <property type="entry name" value="NAD(P)-binding Rossmann-fold domains"/>
    <property type="match status" value="1"/>
</dbReference>
<evidence type="ECO:0000256" key="1">
    <source>
        <dbReference type="ARBA" id="ARBA00023002"/>
    </source>
</evidence>